<sequence length="118" mass="13716">MVYHLSLDQEVMMHDGLTFLGVSLNERAELFPGMFRVHPLLLKFAHVQQGNKHLGTSDLCSEDIMSRIPMTHPQDVSTELNRCSSSCFEDKPSRYQNWYRYTVLVPSFPLRLFARILQ</sequence>
<organism evidence="1 2">
    <name type="scientific">Elysia crispata</name>
    <name type="common">lettuce slug</name>
    <dbReference type="NCBI Taxonomy" id="231223"/>
    <lineage>
        <taxon>Eukaryota</taxon>
        <taxon>Metazoa</taxon>
        <taxon>Spiralia</taxon>
        <taxon>Lophotrochozoa</taxon>
        <taxon>Mollusca</taxon>
        <taxon>Gastropoda</taxon>
        <taxon>Heterobranchia</taxon>
        <taxon>Euthyneura</taxon>
        <taxon>Panpulmonata</taxon>
        <taxon>Sacoglossa</taxon>
        <taxon>Placobranchoidea</taxon>
        <taxon>Plakobranchidae</taxon>
        <taxon>Elysia</taxon>
    </lineage>
</organism>
<name>A0AAE1B8L5_9GAST</name>
<comment type="caution">
    <text evidence="1">The sequence shown here is derived from an EMBL/GenBank/DDBJ whole genome shotgun (WGS) entry which is preliminary data.</text>
</comment>
<dbReference type="AlphaFoldDB" id="A0AAE1B8L5"/>
<evidence type="ECO:0000313" key="2">
    <source>
        <dbReference type="Proteomes" id="UP001283361"/>
    </source>
</evidence>
<accession>A0AAE1B8L5</accession>
<proteinExistence type="predicted"/>
<gene>
    <name evidence="1" type="ORF">RRG08_033795</name>
</gene>
<dbReference type="Proteomes" id="UP001283361">
    <property type="component" value="Unassembled WGS sequence"/>
</dbReference>
<reference evidence="1" key="1">
    <citation type="journal article" date="2023" name="G3 (Bethesda)">
        <title>A reference genome for the long-term kleptoplast-retaining sea slug Elysia crispata morphotype clarki.</title>
        <authorList>
            <person name="Eastman K.E."/>
            <person name="Pendleton A.L."/>
            <person name="Shaikh M.A."/>
            <person name="Suttiyut T."/>
            <person name="Ogas R."/>
            <person name="Tomko P."/>
            <person name="Gavelis G."/>
            <person name="Widhalm J.R."/>
            <person name="Wisecaver J.H."/>
        </authorList>
    </citation>
    <scope>NUCLEOTIDE SEQUENCE</scope>
    <source>
        <strain evidence="1">ECLA1</strain>
    </source>
</reference>
<dbReference type="EMBL" id="JAWDGP010000301">
    <property type="protein sequence ID" value="KAK3801575.1"/>
    <property type="molecule type" value="Genomic_DNA"/>
</dbReference>
<keyword evidence="2" id="KW-1185">Reference proteome</keyword>
<evidence type="ECO:0000313" key="1">
    <source>
        <dbReference type="EMBL" id="KAK3801575.1"/>
    </source>
</evidence>
<protein>
    <submittedName>
        <fullName evidence="1">Uncharacterized protein</fullName>
    </submittedName>
</protein>